<feature type="region of interest" description="Disordered" evidence="4">
    <location>
        <begin position="184"/>
        <end position="217"/>
    </location>
</feature>
<evidence type="ECO:0000259" key="6">
    <source>
        <dbReference type="SMART" id="SM00965"/>
    </source>
</evidence>
<dbReference type="InterPro" id="IPR050810">
    <property type="entry name" value="Bact_Secretion_Sys_Channel"/>
</dbReference>
<gene>
    <name evidence="7" type="ORF">EDC61_10734</name>
</gene>
<keyword evidence="3" id="KW-0998">Cell outer membrane</keyword>
<sequence length="562" mass="59517">MTSKPSTQTEKRLWPLFGLCLSLLAGCAPVPPSPALQPIQQEMRQATQPSKPERLPAAVEAALLPDPTLALPKEVARPLEPRFDLVVNNAPAAEVFMGIVSGTRYSMLLNPQVAGSISVNLKDVTVIEAMEAIREQYGYDFRVDGSRIFVQPLTLQTRFYAISYLPGQRQGSSEMRVMSTVLTGSGGTGGTGTTTAGTGSTSSGTGGSSGGTTSIETSHLSTRLQSNFWGELQASVGLLIGCTTGATGANVAVSCPEGRSIVASPHTGLLAIRAFPAEHRLVADYLRAAQLTVDRQVMIEAKIIEVTLNEGAQSGINWSYAKGSFSLSKGDGLPTNNSRIPSGFFTLGLITNTFEALLQFLETQGTVHVLSSPRISAINNQKAVLKVGTDEYFVTGVSTTTTTGTATTTTPSVTLSPFFSGIALDVTPQIDGQDNIILHVHPSVTTVTEVTKQIEISGLNSTLPLASSNVSETDSIVRLKDGQIAAIGGLMKVEARDYGSKMPGAGDVPVARILFKNSNLTRVKSELVILLKPSIIRNSGDWVDNAKDAMQRIDQMIVAPKP</sequence>
<dbReference type="InterPro" id="IPR011514">
    <property type="entry name" value="Secretin_N_2"/>
</dbReference>
<dbReference type="Pfam" id="PF00263">
    <property type="entry name" value="Secretin"/>
    <property type="match status" value="1"/>
</dbReference>
<dbReference type="GO" id="GO:0009306">
    <property type="term" value="P:protein secretion"/>
    <property type="evidence" value="ECO:0007669"/>
    <property type="project" value="InterPro"/>
</dbReference>
<dbReference type="AlphaFoldDB" id="A0A4R3JX58"/>
<keyword evidence="5" id="KW-0732">Signal</keyword>
<dbReference type="PANTHER" id="PTHR30332:SF17">
    <property type="entry name" value="TYPE IV PILIATION SYSTEM PROTEIN DR_0774-RELATED"/>
    <property type="match status" value="1"/>
</dbReference>
<evidence type="ECO:0000256" key="5">
    <source>
        <dbReference type="SAM" id="SignalP"/>
    </source>
</evidence>
<evidence type="ECO:0000313" key="8">
    <source>
        <dbReference type="Proteomes" id="UP000295135"/>
    </source>
</evidence>
<evidence type="ECO:0000256" key="2">
    <source>
        <dbReference type="ARBA" id="ARBA00023136"/>
    </source>
</evidence>
<evidence type="ECO:0000256" key="3">
    <source>
        <dbReference type="ARBA" id="ARBA00023237"/>
    </source>
</evidence>
<protein>
    <submittedName>
        <fullName evidence="7">MSHA biogenesis protein MshL</fullName>
    </submittedName>
</protein>
<dbReference type="OrthoDB" id="9779724at2"/>
<dbReference type="GO" id="GO:0019867">
    <property type="term" value="C:outer membrane"/>
    <property type="evidence" value="ECO:0007669"/>
    <property type="project" value="InterPro"/>
</dbReference>
<dbReference type="Pfam" id="PF07655">
    <property type="entry name" value="Secretin_N_2"/>
    <property type="match status" value="1"/>
</dbReference>
<dbReference type="SMART" id="SM00965">
    <property type="entry name" value="STN"/>
    <property type="match status" value="1"/>
</dbReference>
<feature type="signal peptide" evidence="5">
    <location>
        <begin position="1"/>
        <end position="27"/>
    </location>
</feature>
<dbReference type="RefSeq" id="WP_126463717.1">
    <property type="nucleotide sequence ID" value="NZ_AP018721.1"/>
</dbReference>
<feature type="domain" description="Secretin/TonB short N-terminal" evidence="6">
    <location>
        <begin position="105"/>
        <end position="153"/>
    </location>
</feature>
<comment type="caution">
    <text evidence="7">The sequence shown here is derived from an EMBL/GenBank/DDBJ whole genome shotgun (WGS) entry which is preliminary data.</text>
</comment>
<dbReference type="InterPro" id="IPR011662">
    <property type="entry name" value="Secretin/TonB_short_N"/>
</dbReference>
<dbReference type="InterPro" id="IPR001775">
    <property type="entry name" value="GspD/PilQ"/>
</dbReference>
<keyword evidence="8" id="KW-1185">Reference proteome</keyword>
<evidence type="ECO:0000256" key="4">
    <source>
        <dbReference type="SAM" id="MobiDB-lite"/>
    </source>
</evidence>
<dbReference type="GO" id="GO:0015627">
    <property type="term" value="C:type II protein secretion system complex"/>
    <property type="evidence" value="ECO:0007669"/>
    <property type="project" value="TreeGrafter"/>
</dbReference>
<dbReference type="InterPro" id="IPR004846">
    <property type="entry name" value="T2SS/T3SS_dom"/>
</dbReference>
<dbReference type="Proteomes" id="UP000295135">
    <property type="component" value="Unassembled WGS sequence"/>
</dbReference>
<dbReference type="PANTHER" id="PTHR30332">
    <property type="entry name" value="PROBABLE GENERAL SECRETION PATHWAY PROTEIN D"/>
    <property type="match status" value="1"/>
</dbReference>
<accession>A0A4R3JX58</accession>
<keyword evidence="2" id="KW-0472">Membrane</keyword>
<dbReference type="EMBL" id="SLZY01000007">
    <property type="protein sequence ID" value="TCS71896.1"/>
    <property type="molecule type" value="Genomic_DNA"/>
</dbReference>
<organism evidence="7 8">
    <name type="scientific">Sulfuritortus calidifontis</name>
    <dbReference type="NCBI Taxonomy" id="1914471"/>
    <lineage>
        <taxon>Bacteria</taxon>
        <taxon>Pseudomonadati</taxon>
        <taxon>Pseudomonadota</taxon>
        <taxon>Betaproteobacteria</taxon>
        <taxon>Nitrosomonadales</taxon>
        <taxon>Thiobacillaceae</taxon>
        <taxon>Sulfuritortus</taxon>
    </lineage>
</organism>
<evidence type="ECO:0000313" key="7">
    <source>
        <dbReference type="EMBL" id="TCS71896.1"/>
    </source>
</evidence>
<proteinExistence type="predicted"/>
<feature type="chain" id="PRO_5020982932" evidence="5">
    <location>
        <begin position="28"/>
        <end position="562"/>
    </location>
</feature>
<feature type="compositionally biased region" description="Low complexity" evidence="4">
    <location>
        <begin position="193"/>
        <end position="203"/>
    </location>
</feature>
<dbReference type="PROSITE" id="PS51257">
    <property type="entry name" value="PROKAR_LIPOPROTEIN"/>
    <property type="match status" value="1"/>
</dbReference>
<dbReference type="GO" id="GO:0009297">
    <property type="term" value="P:pilus assembly"/>
    <property type="evidence" value="ECO:0007669"/>
    <property type="project" value="InterPro"/>
</dbReference>
<name>A0A4R3JX58_9PROT</name>
<reference evidence="7 8" key="1">
    <citation type="submission" date="2019-03" db="EMBL/GenBank/DDBJ databases">
        <title>Genomic Encyclopedia of Type Strains, Phase IV (KMG-IV): sequencing the most valuable type-strain genomes for metagenomic binning, comparative biology and taxonomic classification.</title>
        <authorList>
            <person name="Goeker M."/>
        </authorList>
    </citation>
    <scope>NUCLEOTIDE SEQUENCE [LARGE SCALE GENOMIC DNA]</scope>
    <source>
        <strain evidence="7 8">DSM 103923</strain>
    </source>
</reference>
<dbReference type="Gene3D" id="3.30.1370.130">
    <property type="match status" value="1"/>
</dbReference>
<evidence type="ECO:0000256" key="1">
    <source>
        <dbReference type="ARBA" id="ARBA00022448"/>
    </source>
</evidence>
<keyword evidence="1" id="KW-0813">Transport</keyword>
<dbReference type="PRINTS" id="PR00811">
    <property type="entry name" value="BCTERIALGSPD"/>
</dbReference>